<dbReference type="PANTHER" id="PTHR35011:SF11">
    <property type="entry name" value="TRAP TRANSPORTER SMALL PERMEASE PROTEIN"/>
    <property type="match status" value="1"/>
</dbReference>
<dbReference type="Pfam" id="PF04290">
    <property type="entry name" value="DctQ"/>
    <property type="match status" value="1"/>
</dbReference>
<comment type="function">
    <text evidence="9">Part of the tripartite ATP-independent periplasmic (TRAP) transport system.</text>
</comment>
<comment type="subunit">
    <text evidence="9">The complex comprises the extracytoplasmic solute receptor protein and the two transmembrane proteins.</text>
</comment>
<reference evidence="12" key="1">
    <citation type="submission" date="2020-01" db="EMBL/GenBank/DDBJ databases">
        <authorList>
            <person name="Fang Y."/>
            <person name="Sun R."/>
            <person name="Nie L."/>
            <person name="He J."/>
            <person name="Hao L."/>
            <person name="Wang L."/>
            <person name="Su S."/>
            <person name="Lv E."/>
            <person name="Zhang Z."/>
            <person name="Xie R."/>
            <person name="Liu H."/>
        </authorList>
    </citation>
    <scope>NUCLEOTIDE SEQUENCE [LARGE SCALE GENOMIC DNA]</scope>
    <source>
        <strain evidence="12">XCT-53</strain>
    </source>
</reference>
<proteinExistence type="inferred from homology"/>
<evidence type="ECO:0000256" key="6">
    <source>
        <dbReference type="ARBA" id="ARBA00022989"/>
    </source>
</evidence>
<keyword evidence="4 9" id="KW-0997">Cell inner membrane</keyword>
<dbReference type="Proteomes" id="UP000586722">
    <property type="component" value="Unassembled WGS sequence"/>
</dbReference>
<sequence length="170" mass="18382">MRALAEFCGLVARAALWIAGVGLSLMTAIIAAQVFYRYVLNNSIVWSEPFSVILMGWFIFFGAAVGIREGYHLSFDILLYVVPTRVKLALFSLSDLLVGLFGAGMAIYGWQLCASAWDVKLPSLGLTGAVDFMPLVGGGVLILLFSVERLLRRAAGLPTARFGEVDMAEA</sequence>
<keyword evidence="3" id="KW-1003">Cell membrane</keyword>
<comment type="subcellular location">
    <subcellularLocation>
        <location evidence="1 9">Cell inner membrane</location>
        <topology evidence="1 9">Multi-pass membrane protein</topology>
    </subcellularLocation>
</comment>
<comment type="similarity">
    <text evidence="8 9">Belongs to the TRAP transporter small permease family.</text>
</comment>
<accession>A0A7X5F611</accession>
<feature type="transmembrane region" description="Helical" evidence="9">
    <location>
        <begin position="50"/>
        <end position="67"/>
    </location>
</feature>
<evidence type="ECO:0000256" key="8">
    <source>
        <dbReference type="ARBA" id="ARBA00038436"/>
    </source>
</evidence>
<gene>
    <name evidence="11" type="ORF">GWI72_14405</name>
</gene>
<dbReference type="EMBL" id="JAABLQ010000001">
    <property type="protein sequence ID" value="NBN79465.1"/>
    <property type="molecule type" value="Genomic_DNA"/>
</dbReference>
<keyword evidence="7 9" id="KW-0472">Membrane</keyword>
<evidence type="ECO:0000256" key="7">
    <source>
        <dbReference type="ARBA" id="ARBA00023136"/>
    </source>
</evidence>
<dbReference type="GO" id="GO:0005886">
    <property type="term" value="C:plasma membrane"/>
    <property type="evidence" value="ECO:0007669"/>
    <property type="project" value="UniProtKB-SubCell"/>
</dbReference>
<dbReference type="RefSeq" id="WP_161709018.1">
    <property type="nucleotide sequence ID" value="NZ_JAABLQ010000001.1"/>
</dbReference>
<feature type="transmembrane region" description="Helical" evidence="9">
    <location>
        <begin position="132"/>
        <end position="151"/>
    </location>
</feature>
<keyword evidence="2 9" id="KW-0813">Transport</keyword>
<feature type="transmembrane region" description="Helical" evidence="9">
    <location>
        <begin position="88"/>
        <end position="112"/>
    </location>
</feature>
<keyword evidence="6 9" id="KW-1133">Transmembrane helix</keyword>
<keyword evidence="12" id="KW-1185">Reference proteome</keyword>
<dbReference type="InterPro" id="IPR055348">
    <property type="entry name" value="DctQ"/>
</dbReference>
<evidence type="ECO:0000256" key="1">
    <source>
        <dbReference type="ARBA" id="ARBA00004429"/>
    </source>
</evidence>
<evidence type="ECO:0000313" key="11">
    <source>
        <dbReference type="EMBL" id="NBN79465.1"/>
    </source>
</evidence>
<feature type="domain" description="Tripartite ATP-independent periplasmic transporters DctQ component" evidence="10">
    <location>
        <begin position="26"/>
        <end position="154"/>
    </location>
</feature>
<dbReference type="AlphaFoldDB" id="A0A7X5F611"/>
<evidence type="ECO:0000256" key="2">
    <source>
        <dbReference type="ARBA" id="ARBA00022448"/>
    </source>
</evidence>
<dbReference type="GO" id="GO:0015740">
    <property type="term" value="P:C4-dicarboxylate transport"/>
    <property type="evidence" value="ECO:0007669"/>
    <property type="project" value="TreeGrafter"/>
</dbReference>
<name>A0A7X5F611_9HYPH</name>
<evidence type="ECO:0000256" key="9">
    <source>
        <dbReference type="RuleBase" id="RU369079"/>
    </source>
</evidence>
<evidence type="ECO:0000259" key="10">
    <source>
        <dbReference type="Pfam" id="PF04290"/>
    </source>
</evidence>
<comment type="caution">
    <text evidence="11">The sequence shown here is derived from an EMBL/GenBank/DDBJ whole genome shotgun (WGS) entry which is preliminary data.</text>
</comment>
<organism evidence="11 12">
    <name type="scientific">Pannonibacter tanglangensis</name>
    <dbReference type="NCBI Taxonomy" id="2750084"/>
    <lineage>
        <taxon>Bacteria</taxon>
        <taxon>Pseudomonadati</taxon>
        <taxon>Pseudomonadota</taxon>
        <taxon>Alphaproteobacteria</taxon>
        <taxon>Hyphomicrobiales</taxon>
        <taxon>Stappiaceae</taxon>
        <taxon>Pannonibacter</taxon>
    </lineage>
</organism>
<evidence type="ECO:0000256" key="4">
    <source>
        <dbReference type="ARBA" id="ARBA00022519"/>
    </source>
</evidence>
<dbReference type="GO" id="GO:0022857">
    <property type="term" value="F:transmembrane transporter activity"/>
    <property type="evidence" value="ECO:0007669"/>
    <property type="project" value="UniProtKB-UniRule"/>
</dbReference>
<protein>
    <recommendedName>
        <fullName evidence="9">TRAP transporter small permease protein</fullName>
    </recommendedName>
</protein>
<evidence type="ECO:0000313" key="12">
    <source>
        <dbReference type="Proteomes" id="UP000586722"/>
    </source>
</evidence>
<keyword evidence="5 9" id="KW-0812">Transmembrane</keyword>
<feature type="transmembrane region" description="Helical" evidence="9">
    <location>
        <begin position="12"/>
        <end position="38"/>
    </location>
</feature>
<evidence type="ECO:0000256" key="5">
    <source>
        <dbReference type="ARBA" id="ARBA00022692"/>
    </source>
</evidence>
<dbReference type="PANTHER" id="PTHR35011">
    <property type="entry name" value="2,3-DIKETO-L-GULONATE TRAP TRANSPORTER SMALL PERMEASE PROTEIN YIAM"/>
    <property type="match status" value="1"/>
</dbReference>
<dbReference type="InterPro" id="IPR007387">
    <property type="entry name" value="TRAP_DctQ"/>
</dbReference>
<evidence type="ECO:0000256" key="3">
    <source>
        <dbReference type="ARBA" id="ARBA00022475"/>
    </source>
</evidence>